<dbReference type="EMBL" id="LAZR01001457">
    <property type="protein sequence ID" value="KKN44315.1"/>
    <property type="molecule type" value="Genomic_DNA"/>
</dbReference>
<evidence type="ECO:0000313" key="1">
    <source>
        <dbReference type="EMBL" id="KKN44315.1"/>
    </source>
</evidence>
<sequence length="53" mass="6343">MEEGLTFKELKPLMVMIGNMSKNESMPHCFGDEKQFKDITTLWERYKEWEKAS</sequence>
<comment type="caution">
    <text evidence="1">The sequence shown here is derived from an EMBL/GenBank/DDBJ whole genome shotgun (WGS) entry which is preliminary data.</text>
</comment>
<dbReference type="AlphaFoldDB" id="A0A0F9QJQ7"/>
<organism evidence="1">
    <name type="scientific">marine sediment metagenome</name>
    <dbReference type="NCBI Taxonomy" id="412755"/>
    <lineage>
        <taxon>unclassified sequences</taxon>
        <taxon>metagenomes</taxon>
        <taxon>ecological metagenomes</taxon>
    </lineage>
</organism>
<name>A0A0F9QJQ7_9ZZZZ</name>
<reference evidence="1" key="1">
    <citation type="journal article" date="2015" name="Nature">
        <title>Complex archaea that bridge the gap between prokaryotes and eukaryotes.</title>
        <authorList>
            <person name="Spang A."/>
            <person name="Saw J.H."/>
            <person name="Jorgensen S.L."/>
            <person name="Zaremba-Niedzwiedzka K."/>
            <person name="Martijn J."/>
            <person name="Lind A.E."/>
            <person name="van Eijk R."/>
            <person name="Schleper C."/>
            <person name="Guy L."/>
            <person name="Ettema T.J."/>
        </authorList>
    </citation>
    <scope>NUCLEOTIDE SEQUENCE</scope>
</reference>
<proteinExistence type="predicted"/>
<accession>A0A0F9QJQ7</accession>
<protein>
    <submittedName>
        <fullName evidence="1">Uncharacterized protein</fullName>
    </submittedName>
</protein>
<gene>
    <name evidence="1" type="ORF">LCGC14_0694170</name>
</gene>